<dbReference type="RefSeq" id="WP_106092463.1">
    <property type="nucleotide sequence ID" value="NZ_PVNL01000113.1"/>
</dbReference>
<keyword evidence="2 4" id="KW-0238">DNA-binding</keyword>
<dbReference type="SUPFAM" id="SSF46689">
    <property type="entry name" value="Homeodomain-like"/>
    <property type="match status" value="1"/>
</dbReference>
<evidence type="ECO:0000256" key="1">
    <source>
        <dbReference type="ARBA" id="ARBA00023015"/>
    </source>
</evidence>
<evidence type="ECO:0000259" key="6">
    <source>
        <dbReference type="PROSITE" id="PS50977"/>
    </source>
</evidence>
<dbReference type="Pfam" id="PF17929">
    <property type="entry name" value="TetR_C_34"/>
    <property type="match status" value="1"/>
</dbReference>
<reference evidence="7 8" key="1">
    <citation type="submission" date="2018-03" db="EMBL/GenBank/DDBJ databases">
        <title>Draft Genome Sequences of the Obligatory Marine Myxobacteria Enhygromyxa salina SWB007.</title>
        <authorList>
            <person name="Poehlein A."/>
            <person name="Moghaddam J.A."/>
            <person name="Harms H."/>
            <person name="Alanjari M."/>
            <person name="Koenig G.M."/>
            <person name="Daniel R."/>
            <person name="Schaeberle T.F."/>
        </authorList>
    </citation>
    <scope>NUCLEOTIDE SEQUENCE [LARGE SCALE GENOMIC DNA]</scope>
    <source>
        <strain evidence="7 8">SWB007</strain>
    </source>
</reference>
<protein>
    <submittedName>
        <fullName evidence="7">Putative HTH-type transcriptional regulator YvdT</fullName>
    </submittedName>
</protein>
<accession>A0A2S9YAD4</accession>
<dbReference type="Proteomes" id="UP000238823">
    <property type="component" value="Unassembled WGS sequence"/>
</dbReference>
<evidence type="ECO:0000256" key="5">
    <source>
        <dbReference type="SAM" id="MobiDB-lite"/>
    </source>
</evidence>
<feature type="DNA-binding region" description="H-T-H motif" evidence="4">
    <location>
        <begin position="60"/>
        <end position="79"/>
    </location>
</feature>
<feature type="domain" description="HTH tetR-type" evidence="6">
    <location>
        <begin position="37"/>
        <end position="97"/>
    </location>
</feature>
<dbReference type="Gene3D" id="1.10.357.10">
    <property type="entry name" value="Tetracycline Repressor, domain 2"/>
    <property type="match status" value="1"/>
</dbReference>
<evidence type="ECO:0000256" key="3">
    <source>
        <dbReference type="ARBA" id="ARBA00023163"/>
    </source>
</evidence>
<dbReference type="InterPro" id="IPR001647">
    <property type="entry name" value="HTH_TetR"/>
</dbReference>
<dbReference type="GO" id="GO:0003700">
    <property type="term" value="F:DNA-binding transcription factor activity"/>
    <property type="evidence" value="ECO:0007669"/>
    <property type="project" value="TreeGrafter"/>
</dbReference>
<evidence type="ECO:0000313" key="7">
    <source>
        <dbReference type="EMBL" id="PRQ02074.1"/>
    </source>
</evidence>
<gene>
    <name evidence="7" type="primary">yvdT</name>
    <name evidence="7" type="ORF">ENSA7_55810</name>
</gene>
<feature type="compositionally biased region" description="Low complexity" evidence="5">
    <location>
        <begin position="9"/>
        <end position="23"/>
    </location>
</feature>
<dbReference type="PROSITE" id="PS50977">
    <property type="entry name" value="HTH_TETR_2"/>
    <property type="match status" value="1"/>
</dbReference>
<dbReference type="PANTHER" id="PTHR30055:SF234">
    <property type="entry name" value="HTH-TYPE TRANSCRIPTIONAL REGULATOR BETI"/>
    <property type="match status" value="1"/>
</dbReference>
<organism evidence="7 8">
    <name type="scientific">Enhygromyxa salina</name>
    <dbReference type="NCBI Taxonomy" id="215803"/>
    <lineage>
        <taxon>Bacteria</taxon>
        <taxon>Pseudomonadati</taxon>
        <taxon>Myxococcota</taxon>
        <taxon>Polyangia</taxon>
        <taxon>Nannocystales</taxon>
        <taxon>Nannocystaceae</taxon>
        <taxon>Enhygromyxa</taxon>
    </lineage>
</organism>
<dbReference type="OrthoDB" id="8479950at2"/>
<sequence length="243" mass="25877">MGERRPRKPSAAAAGGAAKPSRGQRGWSRARRPEQKRQRRATILEAAIELLDEGGLEAASLSEIARRSKISKANLYRYFESREAILLAVSLDELEAWLDALTTRVETIAEGPVGSRLEAIADAVVETLLARPRVSVLVASLSSVLEHNVGTAVVIEFKRSLHALTGAPTEALARAAPGLGVDGARTFMTFVFVSVAGVHPVANPAPAVAEVLADPEFAEMCVEFAPFVRAHALTVLRGLLASP</sequence>
<dbReference type="Pfam" id="PF00440">
    <property type="entry name" value="TetR_N"/>
    <property type="match status" value="1"/>
</dbReference>
<dbReference type="InterPro" id="IPR009057">
    <property type="entry name" value="Homeodomain-like_sf"/>
</dbReference>
<dbReference type="AlphaFoldDB" id="A0A2S9YAD4"/>
<dbReference type="EMBL" id="PVNL01000113">
    <property type="protein sequence ID" value="PRQ02074.1"/>
    <property type="molecule type" value="Genomic_DNA"/>
</dbReference>
<proteinExistence type="predicted"/>
<dbReference type="PANTHER" id="PTHR30055">
    <property type="entry name" value="HTH-TYPE TRANSCRIPTIONAL REGULATOR RUTR"/>
    <property type="match status" value="1"/>
</dbReference>
<feature type="region of interest" description="Disordered" evidence="5">
    <location>
        <begin position="1"/>
        <end position="38"/>
    </location>
</feature>
<dbReference type="InterPro" id="IPR050109">
    <property type="entry name" value="HTH-type_TetR-like_transc_reg"/>
</dbReference>
<keyword evidence="1" id="KW-0805">Transcription regulation</keyword>
<dbReference type="InterPro" id="IPR041483">
    <property type="entry name" value="TetR_C_34"/>
</dbReference>
<keyword evidence="3" id="KW-0804">Transcription</keyword>
<evidence type="ECO:0000256" key="4">
    <source>
        <dbReference type="PROSITE-ProRule" id="PRU00335"/>
    </source>
</evidence>
<comment type="caution">
    <text evidence="7">The sequence shown here is derived from an EMBL/GenBank/DDBJ whole genome shotgun (WGS) entry which is preliminary data.</text>
</comment>
<name>A0A2S9YAD4_9BACT</name>
<evidence type="ECO:0000313" key="8">
    <source>
        <dbReference type="Proteomes" id="UP000238823"/>
    </source>
</evidence>
<dbReference type="GO" id="GO:0000976">
    <property type="term" value="F:transcription cis-regulatory region binding"/>
    <property type="evidence" value="ECO:0007669"/>
    <property type="project" value="TreeGrafter"/>
</dbReference>
<evidence type="ECO:0000256" key="2">
    <source>
        <dbReference type="ARBA" id="ARBA00023125"/>
    </source>
</evidence>
<dbReference type="PRINTS" id="PR00455">
    <property type="entry name" value="HTHTETR"/>
</dbReference>